<gene>
    <name evidence="4" type="ORF">LITE_LOCUS25373</name>
</gene>
<feature type="domain" description="CCHC-type" evidence="3">
    <location>
        <begin position="80"/>
        <end position="94"/>
    </location>
</feature>
<keyword evidence="1" id="KW-0863">Zinc-finger</keyword>
<keyword evidence="1" id="KW-0862">Zinc</keyword>
<reference evidence="4" key="1">
    <citation type="submission" date="2022-08" db="EMBL/GenBank/DDBJ databases">
        <authorList>
            <person name="Gutierrez-Valencia J."/>
        </authorList>
    </citation>
    <scope>NUCLEOTIDE SEQUENCE</scope>
</reference>
<dbReference type="AlphaFoldDB" id="A0AAV0LVM7"/>
<feature type="compositionally biased region" description="Polar residues" evidence="2">
    <location>
        <begin position="174"/>
        <end position="194"/>
    </location>
</feature>
<dbReference type="InterPro" id="IPR001878">
    <property type="entry name" value="Znf_CCHC"/>
</dbReference>
<name>A0AAV0LVM7_9ROSI</name>
<dbReference type="GO" id="GO:0008270">
    <property type="term" value="F:zinc ion binding"/>
    <property type="evidence" value="ECO:0007669"/>
    <property type="project" value="UniProtKB-KW"/>
</dbReference>
<sequence length="419" mass="45104">MIVWVQLPALKVHFYHKEVLTTLGNLIGRTIKLDYHTLTRQRAKFARLAVEVDLSRPLVPRIWLDDEWQKVEFENLPVVCFECGKIGHSTDSCPLLHPTVSPAALPLPGGTSTETRPESPEENPGYGPWMLVSRKSRRNPRDQGQKGKQDNETGILGTGKDGKNSKGGNRNKEGNASPSYPATSNGSLVPTLISQEKKSFNGRKGGGEMKKGKEKVGSQENPKEQSLLGPRPNVTTKPGQVPIMAIETQKAQASTSAQNIKTAKPKDIKVAGQEDVSAQKINPQPSAHPPLVHSVIGPSGTKMQSIAVPPADAISTGGNGEAIPSTASRTKRAKNAKPGGRKGSPAKLNPTRTLQIWSPVKEKKSKNKARLASLTLQDINAWTEARGRPASGLSDQAAMEETSQRPGEETVESEMATSA</sequence>
<evidence type="ECO:0000313" key="4">
    <source>
        <dbReference type="EMBL" id="CAI0437188.1"/>
    </source>
</evidence>
<keyword evidence="5" id="KW-1185">Reference proteome</keyword>
<accession>A0AAV0LVM7</accession>
<feature type="compositionally biased region" description="Basic and acidic residues" evidence="2">
    <location>
        <begin position="195"/>
        <end position="223"/>
    </location>
</feature>
<evidence type="ECO:0000259" key="3">
    <source>
        <dbReference type="PROSITE" id="PS50158"/>
    </source>
</evidence>
<dbReference type="PROSITE" id="PS50158">
    <property type="entry name" value="ZF_CCHC"/>
    <property type="match status" value="1"/>
</dbReference>
<feature type="region of interest" description="Disordered" evidence="2">
    <location>
        <begin position="280"/>
        <end position="354"/>
    </location>
</feature>
<dbReference type="PANTHER" id="PTHR31286">
    <property type="entry name" value="GLYCINE-RICH CELL WALL STRUCTURAL PROTEIN 1.8-LIKE"/>
    <property type="match status" value="1"/>
</dbReference>
<evidence type="ECO:0000313" key="5">
    <source>
        <dbReference type="Proteomes" id="UP001154282"/>
    </source>
</evidence>
<organism evidence="4 5">
    <name type="scientific">Linum tenue</name>
    <dbReference type="NCBI Taxonomy" id="586396"/>
    <lineage>
        <taxon>Eukaryota</taxon>
        <taxon>Viridiplantae</taxon>
        <taxon>Streptophyta</taxon>
        <taxon>Embryophyta</taxon>
        <taxon>Tracheophyta</taxon>
        <taxon>Spermatophyta</taxon>
        <taxon>Magnoliopsida</taxon>
        <taxon>eudicotyledons</taxon>
        <taxon>Gunneridae</taxon>
        <taxon>Pentapetalae</taxon>
        <taxon>rosids</taxon>
        <taxon>fabids</taxon>
        <taxon>Malpighiales</taxon>
        <taxon>Linaceae</taxon>
        <taxon>Linum</taxon>
    </lineage>
</organism>
<feature type="region of interest" description="Disordered" evidence="2">
    <location>
        <begin position="383"/>
        <end position="419"/>
    </location>
</feature>
<evidence type="ECO:0000256" key="2">
    <source>
        <dbReference type="SAM" id="MobiDB-lite"/>
    </source>
</evidence>
<dbReference type="PANTHER" id="PTHR31286:SF99">
    <property type="entry name" value="DUF4283 DOMAIN-CONTAINING PROTEIN"/>
    <property type="match status" value="1"/>
</dbReference>
<protein>
    <recommendedName>
        <fullName evidence="3">CCHC-type domain-containing protein</fullName>
    </recommendedName>
</protein>
<dbReference type="InterPro" id="IPR040256">
    <property type="entry name" value="At4g02000-like"/>
</dbReference>
<comment type="caution">
    <text evidence="4">The sequence shown here is derived from an EMBL/GenBank/DDBJ whole genome shotgun (WGS) entry which is preliminary data.</text>
</comment>
<evidence type="ECO:0000256" key="1">
    <source>
        <dbReference type="PROSITE-ProRule" id="PRU00047"/>
    </source>
</evidence>
<dbReference type="InterPro" id="IPR036875">
    <property type="entry name" value="Znf_CCHC_sf"/>
</dbReference>
<dbReference type="EMBL" id="CAMGYJ010000006">
    <property type="protein sequence ID" value="CAI0437188.1"/>
    <property type="molecule type" value="Genomic_DNA"/>
</dbReference>
<dbReference type="GO" id="GO:0003676">
    <property type="term" value="F:nucleic acid binding"/>
    <property type="evidence" value="ECO:0007669"/>
    <property type="project" value="InterPro"/>
</dbReference>
<dbReference type="Proteomes" id="UP001154282">
    <property type="component" value="Unassembled WGS sequence"/>
</dbReference>
<feature type="compositionally biased region" description="Basic and acidic residues" evidence="2">
    <location>
        <begin position="139"/>
        <end position="151"/>
    </location>
</feature>
<feature type="region of interest" description="Disordered" evidence="2">
    <location>
        <begin position="102"/>
        <end position="238"/>
    </location>
</feature>
<proteinExistence type="predicted"/>
<dbReference type="SUPFAM" id="SSF57756">
    <property type="entry name" value="Retrovirus zinc finger-like domains"/>
    <property type="match status" value="1"/>
</dbReference>
<keyword evidence="1" id="KW-0479">Metal-binding</keyword>